<keyword evidence="10" id="KW-1185">Reference proteome</keyword>
<evidence type="ECO:0000256" key="6">
    <source>
        <dbReference type="ARBA" id="ARBA00023136"/>
    </source>
</evidence>
<evidence type="ECO:0000313" key="10">
    <source>
        <dbReference type="Proteomes" id="UP000231279"/>
    </source>
</evidence>
<feature type="region of interest" description="Disordered" evidence="8">
    <location>
        <begin position="1"/>
        <end position="23"/>
    </location>
</feature>
<feature type="compositionally biased region" description="Polar residues" evidence="8">
    <location>
        <begin position="132"/>
        <end position="145"/>
    </location>
</feature>
<comment type="similarity">
    <text evidence="3">Belongs to the BIG GRAIN 1 (BG1) plant protein family.</text>
</comment>
<gene>
    <name evidence="9" type="ORF">CDL12_30240</name>
</gene>
<evidence type="ECO:0000256" key="3">
    <source>
        <dbReference type="ARBA" id="ARBA00010067"/>
    </source>
</evidence>
<evidence type="ECO:0000256" key="5">
    <source>
        <dbReference type="ARBA" id="ARBA00022475"/>
    </source>
</evidence>
<proteinExistence type="inferred from homology"/>
<dbReference type="Proteomes" id="UP000231279">
    <property type="component" value="Unassembled WGS sequence"/>
</dbReference>
<organism evidence="9 10">
    <name type="scientific">Handroanthus impetiginosus</name>
    <dbReference type="NCBI Taxonomy" id="429701"/>
    <lineage>
        <taxon>Eukaryota</taxon>
        <taxon>Viridiplantae</taxon>
        <taxon>Streptophyta</taxon>
        <taxon>Embryophyta</taxon>
        <taxon>Tracheophyta</taxon>
        <taxon>Spermatophyta</taxon>
        <taxon>Magnoliopsida</taxon>
        <taxon>eudicotyledons</taxon>
        <taxon>Gunneridae</taxon>
        <taxon>Pentapetalae</taxon>
        <taxon>asterids</taxon>
        <taxon>lamiids</taxon>
        <taxon>Lamiales</taxon>
        <taxon>Bignoniaceae</taxon>
        <taxon>Crescentiina</taxon>
        <taxon>Tabebuia alliance</taxon>
        <taxon>Handroanthus</taxon>
    </lineage>
</organism>
<accession>A0A2G9FWI6</accession>
<feature type="compositionally biased region" description="Polar residues" evidence="8">
    <location>
        <begin position="1"/>
        <end position="10"/>
    </location>
</feature>
<evidence type="ECO:0000256" key="1">
    <source>
        <dbReference type="ARBA" id="ARBA00002281"/>
    </source>
</evidence>
<keyword evidence="4" id="KW-0813">Transport</keyword>
<reference evidence="10" key="1">
    <citation type="journal article" date="2018" name="Gigascience">
        <title>Genome assembly of the Pink Ipe (Handroanthus impetiginosus, Bignoniaceae), a highly valued, ecologically keystone Neotropical timber forest tree.</title>
        <authorList>
            <person name="Silva-Junior O.B."/>
            <person name="Grattapaglia D."/>
            <person name="Novaes E."/>
            <person name="Collevatti R.G."/>
        </authorList>
    </citation>
    <scope>NUCLEOTIDE SEQUENCE [LARGE SCALE GENOMIC DNA]</scope>
    <source>
        <strain evidence="10">cv. UFG-1</strain>
    </source>
</reference>
<dbReference type="InterPro" id="IPR039621">
    <property type="entry name" value="BG1-like"/>
</dbReference>
<evidence type="ECO:0000256" key="2">
    <source>
        <dbReference type="ARBA" id="ARBA00004236"/>
    </source>
</evidence>
<dbReference type="PANTHER" id="PTHR33541">
    <property type="entry name" value="PROTEIN BIG GRAIN 1-LIKE A-RELATED"/>
    <property type="match status" value="1"/>
</dbReference>
<dbReference type="GO" id="GO:0009734">
    <property type="term" value="P:auxin-activated signaling pathway"/>
    <property type="evidence" value="ECO:0007669"/>
    <property type="project" value="UniProtKB-KW"/>
</dbReference>
<keyword evidence="7" id="KW-0927">Auxin signaling pathway</keyword>
<protein>
    <recommendedName>
        <fullName evidence="11">Protein BIG GRAIN 1-like E</fullName>
    </recommendedName>
</protein>
<evidence type="ECO:0000256" key="7">
    <source>
        <dbReference type="ARBA" id="ARBA00023294"/>
    </source>
</evidence>
<comment type="function">
    <text evidence="1">Involved in auxin transport. Regulator of the auxin signaling pathway.</text>
</comment>
<dbReference type="EMBL" id="NKXS01010274">
    <property type="protein sequence ID" value="PIM97291.1"/>
    <property type="molecule type" value="Genomic_DNA"/>
</dbReference>
<feature type="region of interest" description="Disordered" evidence="8">
    <location>
        <begin position="100"/>
        <end position="160"/>
    </location>
</feature>
<name>A0A2G9FWI6_9LAMI</name>
<dbReference type="GO" id="GO:0005886">
    <property type="term" value="C:plasma membrane"/>
    <property type="evidence" value="ECO:0007669"/>
    <property type="project" value="UniProtKB-SubCell"/>
</dbReference>
<sequence>MSDPNKPSKTSFHRRKNNSGELHVFEAARYFSGATDQNPGPTTGPRMSLDIPIIKNPIDIMDNNIALDSKKLVKENKKHKQPSSPGGKIASFLNALFNQTTSKKKKSKSKSGSKVDLEEENANARRKRRSSVSHFRITTITSANDHNSKGSRTPPPCLDTPTKSYKDFRSFFDQQKVKNIGSVPEKRASIDCDEKFRFSNGNIFKTIGFSEKSWDHEEREFRKFSDFDDGGDTDSSSDLFDLPNCELDFYSSGLPVYGTTDVDTIRICHTTK</sequence>
<comment type="caution">
    <text evidence="9">The sequence shown here is derived from an EMBL/GenBank/DDBJ whole genome shotgun (WGS) entry which is preliminary data.</text>
</comment>
<evidence type="ECO:0000256" key="4">
    <source>
        <dbReference type="ARBA" id="ARBA00022448"/>
    </source>
</evidence>
<evidence type="ECO:0008006" key="11">
    <source>
        <dbReference type="Google" id="ProtNLM"/>
    </source>
</evidence>
<dbReference type="AlphaFoldDB" id="A0A2G9FWI6"/>
<dbReference type="PANTHER" id="PTHR33541:SF11">
    <property type="entry name" value="PROTEIN BIG GRAIN 1-LIKE E"/>
    <property type="match status" value="1"/>
</dbReference>
<comment type="subcellular location">
    <subcellularLocation>
        <location evidence="2">Cell membrane</location>
    </subcellularLocation>
</comment>
<evidence type="ECO:0000256" key="8">
    <source>
        <dbReference type="SAM" id="MobiDB-lite"/>
    </source>
</evidence>
<keyword evidence="6" id="KW-0472">Membrane</keyword>
<evidence type="ECO:0000313" key="9">
    <source>
        <dbReference type="EMBL" id="PIM97291.1"/>
    </source>
</evidence>
<feature type="compositionally biased region" description="Basic residues" evidence="8">
    <location>
        <begin position="102"/>
        <end position="111"/>
    </location>
</feature>
<feature type="region of interest" description="Disordered" evidence="8">
    <location>
        <begin position="30"/>
        <end position="49"/>
    </location>
</feature>
<keyword evidence="5" id="KW-1003">Cell membrane</keyword>
<dbReference type="OrthoDB" id="1871242at2759"/>